<proteinExistence type="predicted"/>
<name>A0ABU0I8T8_9HYPH</name>
<gene>
    <name evidence="1" type="ORF">QO005_000977</name>
</gene>
<keyword evidence="2" id="KW-1185">Reference proteome</keyword>
<dbReference type="Proteomes" id="UP001235269">
    <property type="component" value="Unassembled WGS sequence"/>
</dbReference>
<dbReference type="EMBL" id="JAUSWH010000002">
    <property type="protein sequence ID" value="MDQ0454650.1"/>
    <property type="molecule type" value="Genomic_DNA"/>
</dbReference>
<evidence type="ECO:0000313" key="2">
    <source>
        <dbReference type="Proteomes" id="UP001235269"/>
    </source>
</evidence>
<reference evidence="1 2" key="1">
    <citation type="submission" date="2023-07" db="EMBL/GenBank/DDBJ databases">
        <title>Genomic Encyclopedia of Type Strains, Phase IV (KMG-IV): sequencing the most valuable type-strain genomes for metagenomic binning, comparative biology and taxonomic classification.</title>
        <authorList>
            <person name="Goeker M."/>
        </authorList>
    </citation>
    <scope>NUCLEOTIDE SEQUENCE [LARGE SCALE GENOMIC DNA]</scope>
    <source>
        <strain evidence="1 2">DSM 100301</strain>
    </source>
</reference>
<dbReference type="RefSeq" id="WP_307156855.1">
    <property type="nucleotide sequence ID" value="NZ_JAUSWH010000002.1"/>
</dbReference>
<evidence type="ECO:0000313" key="1">
    <source>
        <dbReference type="EMBL" id="MDQ0454650.1"/>
    </source>
</evidence>
<sequence>MASKKDETAGTEKSWLDEFRTVTEDEFKKLYPLTHALMRAWDRAVEPVLRVVSTDAGLRRGDLAHPATPVLHDLKTLHPAKIEQILAEPALITELVEKPDEPVPADDAKSAQG</sequence>
<protein>
    <submittedName>
        <fullName evidence="1">Uncharacterized protein</fullName>
    </submittedName>
</protein>
<comment type="caution">
    <text evidence="1">The sequence shown here is derived from an EMBL/GenBank/DDBJ whole genome shotgun (WGS) entry which is preliminary data.</text>
</comment>
<accession>A0ABU0I8T8</accession>
<organism evidence="1 2">
    <name type="scientific">Rhizobium paknamense</name>
    <dbReference type="NCBI Taxonomy" id="1206817"/>
    <lineage>
        <taxon>Bacteria</taxon>
        <taxon>Pseudomonadati</taxon>
        <taxon>Pseudomonadota</taxon>
        <taxon>Alphaproteobacteria</taxon>
        <taxon>Hyphomicrobiales</taxon>
        <taxon>Rhizobiaceae</taxon>
        <taxon>Rhizobium/Agrobacterium group</taxon>
        <taxon>Rhizobium</taxon>
    </lineage>
</organism>